<dbReference type="AlphaFoldDB" id="A0A2P2N7B8"/>
<name>A0A2P2N7B8_RHIMU</name>
<reference evidence="1" key="1">
    <citation type="submission" date="2018-02" db="EMBL/GenBank/DDBJ databases">
        <title>Rhizophora mucronata_Transcriptome.</title>
        <authorList>
            <person name="Meera S.P."/>
            <person name="Sreeshan A."/>
            <person name="Augustine A."/>
        </authorList>
    </citation>
    <scope>NUCLEOTIDE SEQUENCE</scope>
    <source>
        <tissue evidence="1">Leaf</tissue>
    </source>
</reference>
<dbReference type="EMBL" id="GGEC01057890">
    <property type="protein sequence ID" value="MBX38374.1"/>
    <property type="molecule type" value="Transcribed_RNA"/>
</dbReference>
<sequence length="32" mass="3867">MVQVHHLSWNLPRILGFWILNQVPKNTRKLIN</sequence>
<protein>
    <submittedName>
        <fullName evidence="1">Uncharacterized protein</fullName>
    </submittedName>
</protein>
<organism evidence="1">
    <name type="scientific">Rhizophora mucronata</name>
    <name type="common">Asiatic mangrove</name>
    <dbReference type="NCBI Taxonomy" id="61149"/>
    <lineage>
        <taxon>Eukaryota</taxon>
        <taxon>Viridiplantae</taxon>
        <taxon>Streptophyta</taxon>
        <taxon>Embryophyta</taxon>
        <taxon>Tracheophyta</taxon>
        <taxon>Spermatophyta</taxon>
        <taxon>Magnoliopsida</taxon>
        <taxon>eudicotyledons</taxon>
        <taxon>Gunneridae</taxon>
        <taxon>Pentapetalae</taxon>
        <taxon>rosids</taxon>
        <taxon>fabids</taxon>
        <taxon>Malpighiales</taxon>
        <taxon>Rhizophoraceae</taxon>
        <taxon>Rhizophora</taxon>
    </lineage>
</organism>
<evidence type="ECO:0000313" key="1">
    <source>
        <dbReference type="EMBL" id="MBX38374.1"/>
    </source>
</evidence>
<proteinExistence type="predicted"/>
<accession>A0A2P2N7B8</accession>